<comment type="caution">
    <text evidence="1">The sequence shown here is derived from an EMBL/GenBank/DDBJ whole genome shotgun (WGS) entry which is preliminary data.</text>
</comment>
<dbReference type="AlphaFoldDB" id="X1VKV8"/>
<gene>
    <name evidence="1" type="ORF">S12H4_63067</name>
</gene>
<organism evidence="1">
    <name type="scientific">marine sediment metagenome</name>
    <dbReference type="NCBI Taxonomy" id="412755"/>
    <lineage>
        <taxon>unclassified sequences</taxon>
        <taxon>metagenomes</taxon>
        <taxon>ecological metagenomes</taxon>
    </lineage>
</organism>
<dbReference type="InterPro" id="IPR008928">
    <property type="entry name" value="6-hairpin_glycosidase_sf"/>
</dbReference>
<dbReference type="EMBL" id="BARW01042657">
    <property type="protein sequence ID" value="GAJ16311.1"/>
    <property type="molecule type" value="Genomic_DNA"/>
</dbReference>
<name>X1VKV8_9ZZZZ</name>
<feature type="non-terminal residue" evidence="1">
    <location>
        <position position="56"/>
    </location>
</feature>
<accession>X1VKV8</accession>
<evidence type="ECO:0008006" key="2">
    <source>
        <dbReference type="Google" id="ProtNLM"/>
    </source>
</evidence>
<evidence type="ECO:0000313" key="1">
    <source>
        <dbReference type="EMBL" id="GAJ16311.1"/>
    </source>
</evidence>
<dbReference type="GO" id="GO:0005975">
    <property type="term" value="P:carbohydrate metabolic process"/>
    <property type="evidence" value="ECO:0007669"/>
    <property type="project" value="InterPro"/>
</dbReference>
<proteinExistence type="predicted"/>
<reference evidence="1" key="1">
    <citation type="journal article" date="2014" name="Front. Microbiol.">
        <title>High frequency of phylogenetically diverse reductive dehalogenase-homologous genes in deep subseafloor sedimentary metagenomes.</title>
        <authorList>
            <person name="Kawai M."/>
            <person name="Futagami T."/>
            <person name="Toyoda A."/>
            <person name="Takaki Y."/>
            <person name="Nishi S."/>
            <person name="Hori S."/>
            <person name="Arai W."/>
            <person name="Tsubouchi T."/>
            <person name="Morono Y."/>
            <person name="Uchiyama I."/>
            <person name="Ito T."/>
            <person name="Fujiyama A."/>
            <person name="Inagaki F."/>
            <person name="Takami H."/>
        </authorList>
    </citation>
    <scope>NUCLEOTIDE SEQUENCE</scope>
    <source>
        <strain evidence="1">Expedition CK06-06</strain>
    </source>
</reference>
<sequence>VAALIDVYESLFELSYLKHALAINYLMLHKFWDDKQGGFFFTSSDHEKLLVRTRNP</sequence>
<dbReference type="SUPFAM" id="SSF48208">
    <property type="entry name" value="Six-hairpin glycosidases"/>
    <property type="match status" value="1"/>
</dbReference>
<protein>
    <recommendedName>
        <fullName evidence="2">DUF255 domain-containing protein</fullName>
    </recommendedName>
</protein>
<feature type="non-terminal residue" evidence="1">
    <location>
        <position position="1"/>
    </location>
</feature>